<evidence type="ECO:0000313" key="2">
    <source>
        <dbReference type="EMBL" id="TCS83966.1"/>
    </source>
</evidence>
<dbReference type="Proteomes" id="UP000295788">
    <property type="component" value="Unassembled WGS sequence"/>
</dbReference>
<protein>
    <recommendedName>
        <fullName evidence="1">Rhodanese domain-containing protein</fullName>
    </recommendedName>
</protein>
<dbReference type="AlphaFoldDB" id="A0A4R3KKW2"/>
<name>A0A4R3KKW2_9BACI</name>
<proteinExistence type="predicted"/>
<gene>
    <name evidence="2" type="ORF">EDD72_1024</name>
</gene>
<reference evidence="2 3" key="1">
    <citation type="submission" date="2019-03" db="EMBL/GenBank/DDBJ databases">
        <title>Genomic Encyclopedia of Type Strains, Phase IV (KMG-IV): sequencing the most valuable type-strain genomes for metagenomic binning, comparative biology and taxonomic classification.</title>
        <authorList>
            <person name="Goeker M."/>
        </authorList>
    </citation>
    <scope>NUCLEOTIDE SEQUENCE [LARGE SCALE GENOMIC DNA]</scope>
    <source>
        <strain evidence="2 3">DSM 23802</strain>
    </source>
</reference>
<feature type="domain" description="Rhodanese" evidence="1">
    <location>
        <begin position="58"/>
        <end position="147"/>
    </location>
</feature>
<dbReference type="PROSITE" id="PS50206">
    <property type="entry name" value="RHODANESE_3"/>
    <property type="match status" value="1"/>
</dbReference>
<dbReference type="RefSeq" id="WP_165894911.1">
    <property type="nucleotide sequence ID" value="NZ_SMAB01000002.1"/>
</dbReference>
<organism evidence="2 3">
    <name type="scientific">Tepidibacillus fermentans</name>
    <dbReference type="NCBI Taxonomy" id="1281767"/>
    <lineage>
        <taxon>Bacteria</taxon>
        <taxon>Bacillati</taxon>
        <taxon>Bacillota</taxon>
        <taxon>Bacilli</taxon>
        <taxon>Bacillales</taxon>
        <taxon>Bacillaceae</taxon>
        <taxon>Tepidibacillus</taxon>
    </lineage>
</organism>
<keyword evidence="3" id="KW-1185">Reference proteome</keyword>
<evidence type="ECO:0000313" key="3">
    <source>
        <dbReference type="Proteomes" id="UP000295788"/>
    </source>
</evidence>
<dbReference type="EMBL" id="SMAB01000002">
    <property type="protein sequence ID" value="TCS83966.1"/>
    <property type="molecule type" value="Genomic_DNA"/>
</dbReference>
<evidence type="ECO:0000259" key="1">
    <source>
        <dbReference type="PROSITE" id="PS50206"/>
    </source>
</evidence>
<dbReference type="InterPro" id="IPR001763">
    <property type="entry name" value="Rhodanese-like_dom"/>
</dbReference>
<comment type="caution">
    <text evidence="2">The sequence shown here is derived from an EMBL/GenBank/DDBJ whole genome shotgun (WGS) entry which is preliminary data.</text>
</comment>
<sequence>MVKKLFSTLIILALMIASFGGVTFAKGKPLTEKQVNQIKANFGKAGIDQETQLKLIEKIENGEILDANNPKMKDKGKIKEKKFIDKNGIPGYEKKIIYPDGSVDITSVSGGTSRTGSGYVNYIGRKVSRLSGGIYASFLADYTNVQYGYDSLDRVYEWYISGVSDISNITLTVAQSKETSSSDAYGYLRFTGSAGGYYTSTFYLKLFVGNDTDWDSGNW</sequence>
<accession>A0A4R3KKW2</accession>